<evidence type="ECO:0000256" key="2">
    <source>
        <dbReference type="ARBA" id="ARBA00005745"/>
    </source>
</evidence>
<dbReference type="Gene3D" id="1.20.81.30">
    <property type="entry name" value="Type II secretion system (T2SS), domain F"/>
    <property type="match status" value="2"/>
</dbReference>
<evidence type="ECO:0000313" key="9">
    <source>
        <dbReference type="EMBL" id="UWP96193.1"/>
    </source>
</evidence>
<feature type="transmembrane region" description="Helical" evidence="7">
    <location>
        <begin position="229"/>
        <end position="256"/>
    </location>
</feature>
<dbReference type="Proteomes" id="UP001057991">
    <property type="component" value="Chromosome"/>
</dbReference>
<feature type="transmembrane region" description="Helical" evidence="7">
    <location>
        <begin position="174"/>
        <end position="197"/>
    </location>
</feature>
<evidence type="ECO:0000256" key="1">
    <source>
        <dbReference type="ARBA" id="ARBA00004651"/>
    </source>
</evidence>
<evidence type="ECO:0000256" key="3">
    <source>
        <dbReference type="ARBA" id="ARBA00022475"/>
    </source>
</evidence>
<dbReference type="InterPro" id="IPR042094">
    <property type="entry name" value="T2SS_GspF_sf"/>
</dbReference>
<evidence type="ECO:0000256" key="5">
    <source>
        <dbReference type="ARBA" id="ARBA00022989"/>
    </source>
</evidence>
<organism evidence="9 10">
    <name type="scientific">Aliiroseovarius crassostreae</name>
    <dbReference type="NCBI Taxonomy" id="154981"/>
    <lineage>
        <taxon>Bacteria</taxon>
        <taxon>Pseudomonadati</taxon>
        <taxon>Pseudomonadota</taxon>
        <taxon>Alphaproteobacteria</taxon>
        <taxon>Rhodobacterales</taxon>
        <taxon>Paracoccaceae</taxon>
        <taxon>Aliiroseovarius</taxon>
    </lineage>
</organism>
<feature type="transmembrane region" description="Helical" evidence="7">
    <location>
        <begin position="371"/>
        <end position="391"/>
    </location>
</feature>
<protein>
    <submittedName>
        <fullName evidence="9">Type II secretion system F family protein</fullName>
    </submittedName>
</protein>
<sequence length="406" mass="44481">MTHYFFQGFDKEGNIETGSLEAKNEAQAFEALRSRGIIAFDISLGTASMDQRLPWYHRDIQFSTAKVSLNAQAETAELLAVLFDAQLPVTDIVRLVGIASENDHVRRHFERMSNIIEDGVTFSEAFKQTNSMFSQTFIAFLSAGEKSHHAPELLRELASLLRWQAQIRQKIATALIYPAILVIGAIALLAIITFYLAPNLAPMFTSVGKAPPLAIGVFIKVGDWFAAHWYILLPIATLFAVFTLAANIPTALTTLLMKLPPLNRLKITLELSRISLTTELLIRAGLPLDKALEEAAEIMETPSSIAVCFSEASQFVHEGQLASEAFANHQNIPPFYLELFRIGEQTNSVPAVLHALGGSMSAQVEQQTQQILAILTPALTIGIGVGIGLLIHTLMSAILEINTIAF</sequence>
<proteinExistence type="inferred from homology"/>
<evidence type="ECO:0000256" key="4">
    <source>
        <dbReference type="ARBA" id="ARBA00022692"/>
    </source>
</evidence>
<comment type="subcellular location">
    <subcellularLocation>
        <location evidence="1">Cell membrane</location>
        <topology evidence="1">Multi-pass membrane protein</topology>
    </subcellularLocation>
</comment>
<dbReference type="EMBL" id="CP080776">
    <property type="protein sequence ID" value="UWP96193.1"/>
    <property type="molecule type" value="Genomic_DNA"/>
</dbReference>
<keyword evidence="6 7" id="KW-0472">Membrane</keyword>
<evidence type="ECO:0000256" key="7">
    <source>
        <dbReference type="SAM" id="Phobius"/>
    </source>
</evidence>
<dbReference type="Pfam" id="PF00482">
    <property type="entry name" value="T2SSF"/>
    <property type="match status" value="2"/>
</dbReference>
<dbReference type="InterPro" id="IPR003004">
    <property type="entry name" value="GspF/PilC"/>
</dbReference>
<gene>
    <name evidence="9" type="ORF">K3X48_04175</name>
</gene>
<evidence type="ECO:0000256" key="6">
    <source>
        <dbReference type="ARBA" id="ARBA00023136"/>
    </source>
</evidence>
<dbReference type="RefSeq" id="WP_259806443.1">
    <property type="nucleotide sequence ID" value="NZ_CP080776.1"/>
</dbReference>
<dbReference type="InterPro" id="IPR018076">
    <property type="entry name" value="T2SS_GspF_dom"/>
</dbReference>
<comment type="similarity">
    <text evidence="2">Belongs to the GSP F family.</text>
</comment>
<keyword evidence="3" id="KW-1003">Cell membrane</keyword>
<evidence type="ECO:0000313" key="10">
    <source>
        <dbReference type="Proteomes" id="UP001057991"/>
    </source>
</evidence>
<accession>A0A9Q9HAU5</accession>
<reference evidence="9" key="1">
    <citation type="submission" date="2021-08" db="EMBL/GenBank/DDBJ databases">
        <authorList>
            <person name="Nwanade C."/>
            <person name="Wang M."/>
            <person name="Masoudi A."/>
            <person name="Yu Z."/>
            <person name="Liu J."/>
        </authorList>
    </citation>
    <scope>NUCLEOTIDE SEQUENCE</scope>
    <source>
        <strain evidence="9">S056</strain>
    </source>
</reference>
<feature type="domain" description="Type II secretion system protein GspF" evidence="8">
    <location>
        <begin position="281"/>
        <end position="394"/>
    </location>
</feature>
<feature type="domain" description="Type II secretion system protein GspF" evidence="8">
    <location>
        <begin position="77"/>
        <end position="198"/>
    </location>
</feature>
<name>A0A9Q9HAU5_9RHOB</name>
<keyword evidence="5 7" id="KW-1133">Transmembrane helix</keyword>
<keyword evidence="4 7" id="KW-0812">Transmembrane</keyword>
<dbReference type="GO" id="GO:0005886">
    <property type="term" value="C:plasma membrane"/>
    <property type="evidence" value="ECO:0007669"/>
    <property type="project" value="UniProtKB-SubCell"/>
</dbReference>
<dbReference type="PANTHER" id="PTHR30012">
    <property type="entry name" value="GENERAL SECRETION PATHWAY PROTEIN"/>
    <property type="match status" value="1"/>
</dbReference>
<dbReference type="AlphaFoldDB" id="A0A9Q9HAU5"/>
<evidence type="ECO:0000259" key="8">
    <source>
        <dbReference type="Pfam" id="PF00482"/>
    </source>
</evidence>
<dbReference type="PANTHER" id="PTHR30012:SF0">
    <property type="entry name" value="TYPE II SECRETION SYSTEM PROTEIN F-RELATED"/>
    <property type="match status" value="1"/>
</dbReference>